<dbReference type="PROSITE" id="PS51434">
    <property type="entry name" value="NUP_C"/>
    <property type="match status" value="1"/>
</dbReference>
<dbReference type="PROSITE" id="PS00639">
    <property type="entry name" value="THIOL_PROTEASE_HIS"/>
    <property type="match status" value="1"/>
</dbReference>
<protein>
    <recommendedName>
        <fullName evidence="6">Peptidase S59 domain-containing protein</fullName>
    </recommendedName>
</protein>
<evidence type="ECO:0000256" key="1">
    <source>
        <dbReference type="ARBA" id="ARBA00008455"/>
    </source>
</evidence>
<feature type="signal peptide" evidence="5">
    <location>
        <begin position="1"/>
        <end position="21"/>
    </location>
</feature>
<keyword evidence="4" id="KW-1133">Transmembrane helix</keyword>
<feature type="chain" id="PRO_5035425551" description="Peptidase S59 domain-containing protein" evidence="5">
    <location>
        <begin position="22"/>
        <end position="520"/>
    </location>
</feature>
<dbReference type="OrthoDB" id="10253408at2759"/>
<comment type="caution">
    <text evidence="7">The sequence shown here is derived from an EMBL/GenBank/DDBJ whole genome shotgun (WGS) entry which is preliminary data.</text>
</comment>
<dbReference type="SMART" id="SM00645">
    <property type="entry name" value="Pept_C1"/>
    <property type="match status" value="1"/>
</dbReference>
<comment type="similarity">
    <text evidence="1">Belongs to the peptidase C1 family.</text>
</comment>
<evidence type="ECO:0000259" key="6">
    <source>
        <dbReference type="PROSITE" id="PS51434"/>
    </source>
</evidence>
<dbReference type="PRINTS" id="PR00705">
    <property type="entry name" value="PAPAIN"/>
</dbReference>
<dbReference type="EMBL" id="SPLM01000003">
    <property type="protein sequence ID" value="TMW68018.1"/>
    <property type="molecule type" value="Genomic_DNA"/>
</dbReference>
<dbReference type="Proteomes" id="UP000794436">
    <property type="component" value="Unassembled WGS sequence"/>
</dbReference>
<feature type="transmembrane region" description="Helical" evidence="4">
    <location>
        <begin position="451"/>
        <end position="471"/>
    </location>
</feature>
<sequence length="520" mass="57395">MMKSVVGCLVWLSLAATVGHAAEQSTEVTAKRRLVEEFEAKIPQTAWQRARGGPRVGPPRRSLEERAEAIAETQRKLKAHNALYAAGEKSYFVSWNEMSDLSDEEYRGFLRSRGDEAHHARQLHAQYGQQENRNLPYIRVKAPTVAGHQTLKKQATTTSEDTTPLPKSFSWLEQENGKYLTPIMNQGSCGSCWAFSAISVIESRYAIENKVPVVPLSVEQVLSCSAPLDHLQSKFPDMAASSKGCEGGMPFLAFEYMSRVAPNGIACASNYPYVMATKVEETQCRSVSDDIVAVSWKNNESDYIPVDQNDDEALMRAVLTGPVSANIDSLTDGFRNYGGGIYDASDCASDGEEINHAVVVVGYGETDAGEKYWVIRNTWGTMWGEKGYMRMARGKSKAEQPHGPCNLLVYSSYPVNLFAGAAAKTAMCAVPSQTFQSLSGGALLGFDGSQWAMFFAVSITSVLIGLGWFGFSEYQLKRQAASGNMTYEQKFDKWIIPSKEQIAAMAARRQQRRQEQMDSI</sequence>
<evidence type="ECO:0000256" key="2">
    <source>
        <dbReference type="ARBA" id="ARBA00023145"/>
    </source>
</evidence>
<dbReference type="InterPro" id="IPR039417">
    <property type="entry name" value="Peptidase_C1A_papain-like"/>
</dbReference>
<dbReference type="AlphaFoldDB" id="A0A8K1CTI9"/>
<dbReference type="SUPFAM" id="SSF54001">
    <property type="entry name" value="Cysteine proteinases"/>
    <property type="match status" value="1"/>
</dbReference>
<dbReference type="PROSITE" id="PS00139">
    <property type="entry name" value="THIOL_PROTEASE_CYS"/>
    <property type="match status" value="1"/>
</dbReference>
<name>A0A8K1CTI9_PYTOL</name>
<keyword evidence="4" id="KW-0472">Membrane</keyword>
<keyword evidence="5" id="KW-0732">Signal</keyword>
<proteinExistence type="inferred from homology"/>
<evidence type="ECO:0000313" key="8">
    <source>
        <dbReference type="Proteomes" id="UP000794436"/>
    </source>
</evidence>
<dbReference type="GO" id="GO:0006508">
    <property type="term" value="P:proteolysis"/>
    <property type="evidence" value="ECO:0007669"/>
    <property type="project" value="InterPro"/>
</dbReference>
<dbReference type="Gene3D" id="3.90.70.10">
    <property type="entry name" value="Cysteine proteinases"/>
    <property type="match status" value="1"/>
</dbReference>
<feature type="domain" description="Peptidase S59" evidence="6">
    <location>
        <begin position="490"/>
        <end position="520"/>
    </location>
</feature>
<dbReference type="CDD" id="cd02248">
    <property type="entry name" value="Peptidase_C1A"/>
    <property type="match status" value="1"/>
</dbReference>
<evidence type="ECO:0000313" key="7">
    <source>
        <dbReference type="EMBL" id="TMW68018.1"/>
    </source>
</evidence>
<gene>
    <name evidence="7" type="ORF">Poli38472_007690</name>
</gene>
<evidence type="ECO:0000256" key="5">
    <source>
        <dbReference type="SAM" id="SignalP"/>
    </source>
</evidence>
<dbReference type="PANTHER" id="PTHR12411">
    <property type="entry name" value="CYSTEINE PROTEASE FAMILY C1-RELATED"/>
    <property type="match status" value="1"/>
</dbReference>
<dbReference type="InterPro" id="IPR038765">
    <property type="entry name" value="Papain-like_cys_pep_sf"/>
</dbReference>
<dbReference type="GO" id="GO:0005643">
    <property type="term" value="C:nuclear pore"/>
    <property type="evidence" value="ECO:0007669"/>
    <property type="project" value="InterPro"/>
</dbReference>
<dbReference type="GO" id="GO:0017056">
    <property type="term" value="F:structural constituent of nuclear pore"/>
    <property type="evidence" value="ECO:0007669"/>
    <property type="project" value="InterPro"/>
</dbReference>
<organism evidence="7 8">
    <name type="scientific">Pythium oligandrum</name>
    <name type="common">Mycoparasitic fungus</name>
    <dbReference type="NCBI Taxonomy" id="41045"/>
    <lineage>
        <taxon>Eukaryota</taxon>
        <taxon>Sar</taxon>
        <taxon>Stramenopiles</taxon>
        <taxon>Oomycota</taxon>
        <taxon>Peronosporomycetes</taxon>
        <taxon>Pythiales</taxon>
        <taxon>Pythiaceae</taxon>
        <taxon>Pythium</taxon>
    </lineage>
</organism>
<dbReference type="InterPro" id="IPR025660">
    <property type="entry name" value="Pept_his_AS"/>
</dbReference>
<dbReference type="InterPro" id="IPR025661">
    <property type="entry name" value="Pept_asp_AS"/>
</dbReference>
<keyword evidence="2" id="KW-0865">Zymogen</keyword>
<evidence type="ECO:0000256" key="3">
    <source>
        <dbReference type="ARBA" id="ARBA00023157"/>
    </source>
</evidence>
<dbReference type="InterPro" id="IPR013128">
    <property type="entry name" value="Peptidase_C1A"/>
</dbReference>
<accession>A0A8K1CTI9</accession>
<dbReference type="InterPro" id="IPR000668">
    <property type="entry name" value="Peptidase_C1A_C"/>
</dbReference>
<dbReference type="PROSITE" id="PS00640">
    <property type="entry name" value="THIOL_PROTEASE_ASN"/>
    <property type="match status" value="1"/>
</dbReference>
<dbReference type="Pfam" id="PF00112">
    <property type="entry name" value="Peptidase_C1"/>
    <property type="match status" value="1"/>
</dbReference>
<dbReference type="GO" id="GO:0008234">
    <property type="term" value="F:cysteine-type peptidase activity"/>
    <property type="evidence" value="ECO:0007669"/>
    <property type="project" value="InterPro"/>
</dbReference>
<dbReference type="InterPro" id="IPR000169">
    <property type="entry name" value="Pept_cys_AS"/>
</dbReference>
<keyword evidence="4" id="KW-0812">Transmembrane</keyword>
<reference evidence="7" key="1">
    <citation type="submission" date="2019-03" db="EMBL/GenBank/DDBJ databases">
        <title>Long read genome sequence of the mycoparasitic Pythium oligandrum ATCC 38472 isolated from sugarbeet rhizosphere.</title>
        <authorList>
            <person name="Gaulin E."/>
        </authorList>
    </citation>
    <scope>NUCLEOTIDE SEQUENCE</scope>
    <source>
        <strain evidence="7">ATCC 38472_TT</strain>
    </source>
</reference>
<keyword evidence="8" id="KW-1185">Reference proteome</keyword>
<keyword evidence="3" id="KW-1015">Disulfide bond</keyword>
<evidence type="ECO:0000256" key="4">
    <source>
        <dbReference type="SAM" id="Phobius"/>
    </source>
</evidence>
<dbReference type="InterPro" id="IPR007230">
    <property type="entry name" value="Nup98_auto-Pept-S59_dom"/>
</dbReference>